<sequence length="255" mass="27500">MAGSVCDRSATLAYSVLGGVDVSVDLAPGDAWSFGRDERCTETLVLPTLSRVALIVRCVEPGVCRVSSRQSGLGRVVIDADDSRERHLVALGSGPVHLFEGNYSVKVELPPIVLRMTVAIEADRRQDAAAPARLVSPLAVAERTRTTWTPENPGSDAPAWITVAALAVAVHRYPELAGGARTSEALRRLCGVWCGHTSLYWVNERLKEAVEAADLVVPDGGERLALATTHYGQLFPDATIRRLRDAILERERTGP</sequence>
<dbReference type="RefSeq" id="WP_194707915.1">
    <property type="nucleotide sequence ID" value="NZ_JADKPN010000010.1"/>
</dbReference>
<reference evidence="1" key="1">
    <citation type="submission" date="2020-11" db="EMBL/GenBank/DDBJ databases">
        <title>Nocardioides sp. nov., isolated from Soil of Cynanchum wilfordii Hemsley rhizosphere.</title>
        <authorList>
            <person name="Lee J.-S."/>
            <person name="Suh M.K."/>
            <person name="Kim J.-S."/>
        </authorList>
    </citation>
    <scope>NUCLEOTIDE SEQUENCE</scope>
    <source>
        <strain evidence="1">KCTC 19275</strain>
    </source>
</reference>
<gene>
    <name evidence="1" type="ORF">ISU07_16510</name>
</gene>
<evidence type="ECO:0000313" key="2">
    <source>
        <dbReference type="Proteomes" id="UP000640489"/>
    </source>
</evidence>
<evidence type="ECO:0000313" key="1">
    <source>
        <dbReference type="EMBL" id="MBF4764736.1"/>
    </source>
</evidence>
<dbReference type="AlphaFoldDB" id="A0A930VHM7"/>
<name>A0A930VHM7_9ACTN</name>
<protein>
    <submittedName>
        <fullName evidence="1">Uncharacterized protein</fullName>
    </submittedName>
</protein>
<accession>A0A930VHM7</accession>
<dbReference type="EMBL" id="JADKPN010000010">
    <property type="protein sequence ID" value="MBF4764736.1"/>
    <property type="molecule type" value="Genomic_DNA"/>
</dbReference>
<proteinExistence type="predicted"/>
<dbReference type="Proteomes" id="UP000640489">
    <property type="component" value="Unassembled WGS sequence"/>
</dbReference>
<comment type="caution">
    <text evidence="1">The sequence shown here is derived from an EMBL/GenBank/DDBJ whole genome shotgun (WGS) entry which is preliminary data.</text>
</comment>
<keyword evidence="2" id="KW-1185">Reference proteome</keyword>
<organism evidence="1 2">
    <name type="scientific">Nocardioides islandensis</name>
    <dbReference type="NCBI Taxonomy" id="433663"/>
    <lineage>
        <taxon>Bacteria</taxon>
        <taxon>Bacillati</taxon>
        <taxon>Actinomycetota</taxon>
        <taxon>Actinomycetes</taxon>
        <taxon>Propionibacteriales</taxon>
        <taxon>Nocardioidaceae</taxon>
        <taxon>Nocardioides</taxon>
    </lineage>
</organism>